<reference evidence="9" key="2">
    <citation type="journal article" date="2023" name="Int. J. Mol. Sci.">
        <title>De Novo Assembly and Annotation of 11 Diverse Shrub Willow (Salix) Genomes Reveals Novel Gene Organization in Sex-Linked Regions.</title>
        <authorList>
            <person name="Hyden B."/>
            <person name="Feng K."/>
            <person name="Yates T.B."/>
            <person name="Jawdy S."/>
            <person name="Cereghino C."/>
            <person name="Smart L.B."/>
            <person name="Muchero W."/>
        </authorList>
    </citation>
    <scope>NUCLEOTIDE SEQUENCE</scope>
    <source>
        <tissue evidence="9">Shoot tip</tissue>
    </source>
</reference>
<dbReference type="InterPro" id="IPR013210">
    <property type="entry name" value="LRR_N_plant-typ"/>
</dbReference>
<keyword evidence="9" id="KW-0808">Transferase</keyword>
<feature type="domain" description="Leucine-rich repeat-containing N-terminal plant-type" evidence="8">
    <location>
        <begin position="94"/>
        <end position="129"/>
    </location>
</feature>
<evidence type="ECO:0000256" key="4">
    <source>
        <dbReference type="ARBA" id="ARBA00022729"/>
    </source>
</evidence>
<dbReference type="Pfam" id="PF08263">
    <property type="entry name" value="LRRNT_2"/>
    <property type="match status" value="1"/>
</dbReference>
<gene>
    <name evidence="9" type="ORF">OIU74_016073</name>
</gene>
<evidence type="ECO:0000256" key="1">
    <source>
        <dbReference type="ARBA" id="ARBA00004167"/>
    </source>
</evidence>
<dbReference type="FunFam" id="3.80.10.10:FF:000129">
    <property type="entry name" value="Leucine-rich repeat receptor-like kinase"/>
    <property type="match status" value="1"/>
</dbReference>
<evidence type="ECO:0000256" key="2">
    <source>
        <dbReference type="ARBA" id="ARBA00022614"/>
    </source>
</evidence>
<comment type="subcellular location">
    <subcellularLocation>
        <location evidence="1">Membrane</location>
        <topology evidence="1">Single-pass membrane protein</topology>
    </subcellularLocation>
</comment>
<evidence type="ECO:0000313" key="10">
    <source>
        <dbReference type="Proteomes" id="UP001151752"/>
    </source>
</evidence>
<evidence type="ECO:0000256" key="5">
    <source>
        <dbReference type="ARBA" id="ARBA00022737"/>
    </source>
</evidence>
<name>A0A9Q0PFK9_9ROSI</name>
<dbReference type="GO" id="GO:0016020">
    <property type="term" value="C:membrane"/>
    <property type="evidence" value="ECO:0007669"/>
    <property type="project" value="UniProtKB-SubCell"/>
</dbReference>
<keyword evidence="7" id="KW-0472">Membrane</keyword>
<evidence type="ECO:0000256" key="7">
    <source>
        <dbReference type="ARBA" id="ARBA00023136"/>
    </source>
</evidence>
<keyword evidence="5" id="KW-0677">Repeat</keyword>
<dbReference type="Pfam" id="PF00560">
    <property type="entry name" value="LRR_1"/>
    <property type="match status" value="2"/>
</dbReference>
<keyword evidence="2" id="KW-0433">Leucine-rich repeat</keyword>
<proteinExistence type="predicted"/>
<dbReference type="PANTHER" id="PTHR47988">
    <property type="entry name" value="SOMATIC EMBRYOGENESIS RECEPTOR KINASE 1"/>
    <property type="match status" value="1"/>
</dbReference>
<dbReference type="EMBL" id="JAPFFM010000019">
    <property type="protein sequence ID" value="KAJ6687316.1"/>
    <property type="molecule type" value="Genomic_DNA"/>
</dbReference>
<dbReference type="Proteomes" id="UP001151752">
    <property type="component" value="Chromosome 15W"/>
</dbReference>
<dbReference type="InterPro" id="IPR032675">
    <property type="entry name" value="LRR_dom_sf"/>
</dbReference>
<keyword evidence="4" id="KW-0732">Signal</keyword>
<dbReference type="SUPFAM" id="SSF52058">
    <property type="entry name" value="L domain-like"/>
    <property type="match status" value="1"/>
</dbReference>
<evidence type="ECO:0000256" key="3">
    <source>
        <dbReference type="ARBA" id="ARBA00022692"/>
    </source>
</evidence>
<keyword evidence="9" id="KW-0418">Kinase</keyword>
<keyword evidence="9" id="KW-0675">Receptor</keyword>
<comment type="caution">
    <text evidence="9">The sequence shown here is derived from an EMBL/GenBank/DDBJ whole genome shotgun (WGS) entry which is preliminary data.</text>
</comment>
<keyword evidence="3" id="KW-0812">Transmembrane</keyword>
<evidence type="ECO:0000259" key="8">
    <source>
        <dbReference type="Pfam" id="PF08263"/>
    </source>
</evidence>
<dbReference type="AlphaFoldDB" id="A0A9Q0PFK9"/>
<evidence type="ECO:0000256" key="6">
    <source>
        <dbReference type="ARBA" id="ARBA00022989"/>
    </source>
</evidence>
<reference evidence="9" key="1">
    <citation type="submission" date="2022-11" db="EMBL/GenBank/DDBJ databases">
        <authorList>
            <person name="Hyden B.L."/>
            <person name="Feng K."/>
            <person name="Yates T."/>
            <person name="Jawdy S."/>
            <person name="Smart L.B."/>
            <person name="Muchero W."/>
        </authorList>
    </citation>
    <scope>NUCLEOTIDE SEQUENCE</scope>
    <source>
        <tissue evidence="9">Shoot tip</tissue>
    </source>
</reference>
<keyword evidence="6" id="KW-1133">Transmembrane helix</keyword>
<protein>
    <submittedName>
        <fullName evidence="9">LRR RECEPTOR-LIKE SERINE/THREONINE-PROTEIN KINASE ERL1-RELATED</fullName>
    </submittedName>
</protein>
<organism evidence="9 10">
    <name type="scientific">Salix koriyanagi</name>
    <dbReference type="NCBI Taxonomy" id="2511006"/>
    <lineage>
        <taxon>Eukaryota</taxon>
        <taxon>Viridiplantae</taxon>
        <taxon>Streptophyta</taxon>
        <taxon>Embryophyta</taxon>
        <taxon>Tracheophyta</taxon>
        <taxon>Spermatophyta</taxon>
        <taxon>Magnoliopsida</taxon>
        <taxon>eudicotyledons</taxon>
        <taxon>Gunneridae</taxon>
        <taxon>Pentapetalae</taxon>
        <taxon>rosids</taxon>
        <taxon>fabids</taxon>
        <taxon>Malpighiales</taxon>
        <taxon>Salicaceae</taxon>
        <taxon>Saliceae</taxon>
        <taxon>Salix</taxon>
    </lineage>
</organism>
<keyword evidence="10" id="KW-1185">Reference proteome</keyword>
<accession>A0A9Q0PFK9</accession>
<evidence type="ECO:0000313" key="9">
    <source>
        <dbReference type="EMBL" id="KAJ6687316.1"/>
    </source>
</evidence>
<dbReference type="GO" id="GO:0016301">
    <property type="term" value="F:kinase activity"/>
    <property type="evidence" value="ECO:0007669"/>
    <property type="project" value="UniProtKB-KW"/>
</dbReference>
<dbReference type="InterPro" id="IPR001611">
    <property type="entry name" value="Leu-rich_rpt"/>
</dbReference>
<dbReference type="Gene3D" id="3.80.10.10">
    <property type="entry name" value="Ribonuclease Inhibitor"/>
    <property type="match status" value="1"/>
</dbReference>
<sequence>MYLCYVIKLTKSKPKQRSQHGFFSSLNLSSQSNVFGVATPFEFDFASIVPEIPLLTYGEEDVGISSDKHALIIPPFCGKQVHPVLFLDSSMSWKALMSIKESFSNEANVLLDWDDVHNEDFYSWRGVFCENVSFSVVSLNLSNLNLGGEISPAIGDLIDFLVDLSDNLLYGDIPFSISRLKRLDTLNLKSNQLTGPIPSTLTQLPNLKTQSHIWSSSVSLT</sequence>